<evidence type="ECO:0008006" key="4">
    <source>
        <dbReference type="Google" id="ProtNLM"/>
    </source>
</evidence>
<evidence type="ECO:0000256" key="1">
    <source>
        <dbReference type="SAM" id="Phobius"/>
    </source>
</evidence>
<dbReference type="GO" id="GO:0000272">
    <property type="term" value="P:polysaccharide catabolic process"/>
    <property type="evidence" value="ECO:0007669"/>
    <property type="project" value="InterPro"/>
</dbReference>
<keyword evidence="1" id="KW-0812">Transmembrane</keyword>
<reference evidence="2 3" key="1">
    <citation type="journal article" date="2016" name="Nat. Commun.">
        <title>Thousands of microbial genomes shed light on interconnected biogeochemical processes in an aquifer system.</title>
        <authorList>
            <person name="Anantharaman K."/>
            <person name="Brown C.T."/>
            <person name="Hug L.A."/>
            <person name="Sharon I."/>
            <person name="Castelle C.J."/>
            <person name="Probst A.J."/>
            <person name="Thomas B.C."/>
            <person name="Singh A."/>
            <person name="Wilkins M.J."/>
            <person name="Karaoz U."/>
            <person name="Brodie E.L."/>
            <person name="Williams K.H."/>
            <person name="Hubbard S.S."/>
            <person name="Banfield J.F."/>
        </authorList>
    </citation>
    <scope>NUCLEOTIDE SEQUENCE [LARGE SCALE GENOMIC DNA]</scope>
</reference>
<gene>
    <name evidence="2" type="ORF">A3D25_00060</name>
</gene>
<name>A0A1F5KHU0_9BACT</name>
<proteinExistence type="predicted"/>
<protein>
    <recommendedName>
        <fullName evidence="4">Dockerin domain-containing protein</fullName>
    </recommendedName>
</protein>
<dbReference type="InterPro" id="IPR018247">
    <property type="entry name" value="EF_Hand_1_Ca_BS"/>
</dbReference>
<keyword evidence="1" id="KW-1133">Transmembrane helix</keyword>
<evidence type="ECO:0000313" key="3">
    <source>
        <dbReference type="Proteomes" id="UP000177328"/>
    </source>
</evidence>
<keyword evidence="1" id="KW-0472">Membrane</keyword>
<evidence type="ECO:0000313" key="2">
    <source>
        <dbReference type="EMBL" id="OGE40404.1"/>
    </source>
</evidence>
<dbReference type="EMBL" id="MFDD01000011">
    <property type="protein sequence ID" value="OGE40404.1"/>
    <property type="molecule type" value="Genomic_DNA"/>
</dbReference>
<dbReference type="GO" id="GO:0004553">
    <property type="term" value="F:hydrolase activity, hydrolyzing O-glycosyl compounds"/>
    <property type="evidence" value="ECO:0007669"/>
    <property type="project" value="InterPro"/>
</dbReference>
<dbReference type="AlphaFoldDB" id="A0A1F5KHU0"/>
<accession>A0A1F5KHU0</accession>
<dbReference type="CDD" id="cd14256">
    <property type="entry name" value="Dockerin_I"/>
    <property type="match status" value="1"/>
</dbReference>
<sequence length="480" mass="50900">MPRSQRGFASILLVIIAVVGIVIGVILVQRQQQLKSQASISGPLTPTTSLSLQVSPDTVAPNETFKVTIVVHSDIDSANLFAAKLNFPYAFMQVVDIDYADSFISSWVEQFYDNNTGEISLVGGVPDPGYKTTITDPPSAMAVITFKSTGTIGRGTVSFVPDTAIYRNADGTDILAERTVGEIQVADITSTPTPVASASSLPAPVGLVYNLQAGNNFIGIPLQLNMTPKELLDMTAGKCTVITGFEEPLGGTTSYFADPSKAVLNNIDTITGGKAYFLQCSSSVAIGLPGSALTSLPQPVYSINYLSLSKDASFTALDYLKTVSTSSLSCWELSKWEDGGWLSYRTDVPTVNNFTITDQEGVNVRCKPVEANPSPSSSAPVICAQVITPAVSLSLLTCKDFATPCDVPASGWQALKGAADCASAGDFNTDGKVNIADASRLYAFFNKSGKLIADLNQDGIVNTIDFSLMINLFKVKSVIR</sequence>
<dbReference type="Pfam" id="PF00404">
    <property type="entry name" value="Dockerin_1"/>
    <property type="match status" value="1"/>
</dbReference>
<dbReference type="PROSITE" id="PS00018">
    <property type="entry name" value="EF_HAND_1"/>
    <property type="match status" value="1"/>
</dbReference>
<dbReference type="InterPro" id="IPR002105">
    <property type="entry name" value="Dockerin_1_rpt"/>
</dbReference>
<dbReference type="Gene3D" id="1.10.1330.10">
    <property type="entry name" value="Dockerin domain"/>
    <property type="match status" value="1"/>
</dbReference>
<dbReference type="InterPro" id="IPR036439">
    <property type="entry name" value="Dockerin_dom_sf"/>
</dbReference>
<organism evidence="2 3">
    <name type="scientific">Candidatus Daviesbacteria bacterium RIFCSPHIGHO2_02_FULL_43_12</name>
    <dbReference type="NCBI Taxonomy" id="1797776"/>
    <lineage>
        <taxon>Bacteria</taxon>
        <taxon>Candidatus Daviesiibacteriota</taxon>
    </lineage>
</organism>
<dbReference type="Proteomes" id="UP000177328">
    <property type="component" value="Unassembled WGS sequence"/>
</dbReference>
<dbReference type="Gene3D" id="2.60.40.680">
    <property type="match status" value="1"/>
</dbReference>
<feature type="transmembrane region" description="Helical" evidence="1">
    <location>
        <begin position="7"/>
        <end position="28"/>
    </location>
</feature>
<comment type="caution">
    <text evidence="2">The sequence shown here is derived from an EMBL/GenBank/DDBJ whole genome shotgun (WGS) entry which is preliminary data.</text>
</comment>
<dbReference type="SUPFAM" id="SSF63446">
    <property type="entry name" value="Type I dockerin domain"/>
    <property type="match status" value="1"/>
</dbReference>